<keyword evidence="5" id="KW-0067">ATP-binding</keyword>
<dbReference type="Pfam" id="PF00370">
    <property type="entry name" value="FGGY_N"/>
    <property type="match status" value="1"/>
</dbReference>
<feature type="domain" description="Carbohydrate kinase FGGY N-terminal" evidence="7">
    <location>
        <begin position="36"/>
        <end position="213"/>
    </location>
</feature>
<dbReference type="SUPFAM" id="SSF53067">
    <property type="entry name" value="Actin-like ATPase domain"/>
    <property type="match status" value="2"/>
</dbReference>
<name>A0ABQ9F2T4_TEGGR</name>
<evidence type="ECO:0000313" key="10">
    <source>
        <dbReference type="Proteomes" id="UP001217089"/>
    </source>
</evidence>
<dbReference type="InterPro" id="IPR043129">
    <property type="entry name" value="ATPase_NBD"/>
</dbReference>
<dbReference type="EMBL" id="JARBDR010000640">
    <property type="protein sequence ID" value="KAJ8310480.1"/>
    <property type="molecule type" value="Genomic_DNA"/>
</dbReference>
<evidence type="ECO:0000259" key="8">
    <source>
        <dbReference type="Pfam" id="PF02782"/>
    </source>
</evidence>
<dbReference type="InterPro" id="IPR018485">
    <property type="entry name" value="FGGY_C"/>
</dbReference>
<protein>
    <recommendedName>
        <fullName evidence="11">Glycerol kinase 5</fullName>
    </recommendedName>
</protein>
<evidence type="ECO:0000259" key="7">
    <source>
        <dbReference type="Pfam" id="PF00370"/>
    </source>
</evidence>
<dbReference type="InterPro" id="IPR037444">
    <property type="entry name" value="GK5"/>
</dbReference>
<feature type="region of interest" description="Disordered" evidence="6">
    <location>
        <begin position="1"/>
        <end position="32"/>
    </location>
</feature>
<evidence type="ECO:0000256" key="6">
    <source>
        <dbReference type="SAM" id="MobiDB-lite"/>
    </source>
</evidence>
<feature type="compositionally biased region" description="Basic and acidic residues" evidence="6">
    <location>
        <begin position="12"/>
        <end position="22"/>
    </location>
</feature>
<evidence type="ECO:0000256" key="3">
    <source>
        <dbReference type="ARBA" id="ARBA00022741"/>
    </source>
</evidence>
<feature type="non-terminal residue" evidence="9">
    <location>
        <position position="511"/>
    </location>
</feature>
<keyword evidence="4" id="KW-0418">Kinase</keyword>
<keyword evidence="3" id="KW-0547">Nucleotide-binding</keyword>
<feature type="domain" description="Carbohydrate kinase FGGY C-terminal" evidence="8">
    <location>
        <begin position="278"/>
        <end position="467"/>
    </location>
</feature>
<dbReference type="CDD" id="cd07793">
    <property type="entry name" value="ASKHA_NBD_FGGY_GK5-like"/>
    <property type="match status" value="1"/>
</dbReference>
<keyword evidence="10" id="KW-1185">Reference proteome</keyword>
<comment type="caution">
    <text evidence="9">The sequence shown here is derived from an EMBL/GenBank/DDBJ whole genome shotgun (WGS) entry which is preliminary data.</text>
</comment>
<gene>
    <name evidence="9" type="ORF">KUTeg_012345</name>
</gene>
<evidence type="ECO:0000256" key="5">
    <source>
        <dbReference type="ARBA" id="ARBA00022840"/>
    </source>
</evidence>
<evidence type="ECO:0000256" key="4">
    <source>
        <dbReference type="ARBA" id="ARBA00022777"/>
    </source>
</evidence>
<dbReference type="PANTHER" id="PTHR10196">
    <property type="entry name" value="SUGAR KINASE"/>
    <property type="match status" value="1"/>
</dbReference>
<dbReference type="PANTHER" id="PTHR10196:SF68">
    <property type="entry name" value="GLYCEROL KINASE 5-RELATED"/>
    <property type="match status" value="1"/>
</dbReference>
<evidence type="ECO:0000256" key="1">
    <source>
        <dbReference type="ARBA" id="ARBA00009156"/>
    </source>
</evidence>
<dbReference type="Pfam" id="PF02782">
    <property type="entry name" value="FGGY_C"/>
    <property type="match status" value="1"/>
</dbReference>
<dbReference type="InterPro" id="IPR000577">
    <property type="entry name" value="Carb_kinase_FGGY"/>
</dbReference>
<dbReference type="InterPro" id="IPR018484">
    <property type="entry name" value="FGGY_N"/>
</dbReference>
<reference evidence="9 10" key="1">
    <citation type="submission" date="2022-12" db="EMBL/GenBank/DDBJ databases">
        <title>Chromosome-level genome of Tegillarca granosa.</title>
        <authorList>
            <person name="Kim J."/>
        </authorList>
    </citation>
    <scope>NUCLEOTIDE SEQUENCE [LARGE SCALE GENOMIC DNA]</scope>
    <source>
        <strain evidence="9">Teg-2019</strain>
        <tissue evidence="9">Adductor muscle</tissue>
    </source>
</reference>
<evidence type="ECO:0000256" key="2">
    <source>
        <dbReference type="ARBA" id="ARBA00022679"/>
    </source>
</evidence>
<organism evidence="9 10">
    <name type="scientific">Tegillarca granosa</name>
    <name type="common">Malaysian cockle</name>
    <name type="synonym">Anadara granosa</name>
    <dbReference type="NCBI Taxonomy" id="220873"/>
    <lineage>
        <taxon>Eukaryota</taxon>
        <taxon>Metazoa</taxon>
        <taxon>Spiralia</taxon>
        <taxon>Lophotrochozoa</taxon>
        <taxon>Mollusca</taxon>
        <taxon>Bivalvia</taxon>
        <taxon>Autobranchia</taxon>
        <taxon>Pteriomorphia</taxon>
        <taxon>Arcoida</taxon>
        <taxon>Arcoidea</taxon>
        <taxon>Arcidae</taxon>
        <taxon>Tegillarca</taxon>
    </lineage>
</organism>
<dbReference type="Gene3D" id="3.30.420.40">
    <property type="match status" value="2"/>
</dbReference>
<keyword evidence="2" id="KW-0808">Transferase</keyword>
<comment type="similarity">
    <text evidence="1">Belongs to the FGGY kinase family.</text>
</comment>
<accession>A0ABQ9F2T4</accession>
<sequence>MDQRRKFYGKLQRMETLERSSDSESLNSSQSKPDPYVVAVDIGTTSLRSHVYDKREILSPKPGWSEMNPDVLLQQVIDCVKESVGAAGLFPHQVTCMGISVQRNTFITWDRETGKPFHNFITWRDLRSRDMVKNWNSSVRMKFLNNGSSFLHLFTRQKRFLAASVLKFITPQVTMRLIWMLENTDQMKERAYEGQLMFGCMETWLLWKLTGEKFEWSTVVCNLLNIPMSILPEIRDSSGDFGKTDPSIFGCPISITSLVGDQSAAMFGECCFDPGDVKVTMGTGTFVDLNTGNTPHASVAGLYPLVGWKIGDEIVFIAEGIISDTGSVMEWIKSIDFYEDVSETAQIAQSVPDSDGVYFISAFSGLQAPINDDKAVTLMLGMKPTTTKAHMIRAVLESLAFRFKILYEAILTETKLQLSYIRVDGGVCNNDFLMQLMSDLTYQTIDRAKQGGDMTSLGAAFLAGLAAGVWKEKSELTKIRQSEKVFHPQDTWSQYKHTFNQWERAVQRSKE</sequence>
<proteinExistence type="inferred from homology"/>
<dbReference type="Proteomes" id="UP001217089">
    <property type="component" value="Unassembled WGS sequence"/>
</dbReference>
<evidence type="ECO:0008006" key="11">
    <source>
        <dbReference type="Google" id="ProtNLM"/>
    </source>
</evidence>
<evidence type="ECO:0000313" key="9">
    <source>
        <dbReference type="EMBL" id="KAJ8310480.1"/>
    </source>
</evidence>
<dbReference type="PIRSF" id="PIRSF000538">
    <property type="entry name" value="GlpK"/>
    <property type="match status" value="1"/>
</dbReference>